<dbReference type="InterPro" id="IPR036259">
    <property type="entry name" value="MFS_trans_sf"/>
</dbReference>
<organism evidence="6 7">
    <name type="scientific">Owenia fusiformis</name>
    <name type="common">Polychaete worm</name>
    <dbReference type="NCBI Taxonomy" id="6347"/>
    <lineage>
        <taxon>Eukaryota</taxon>
        <taxon>Metazoa</taxon>
        <taxon>Spiralia</taxon>
        <taxon>Lophotrochozoa</taxon>
        <taxon>Annelida</taxon>
        <taxon>Polychaeta</taxon>
        <taxon>Sedentaria</taxon>
        <taxon>Canalipalpata</taxon>
        <taxon>Sabellida</taxon>
        <taxon>Oweniida</taxon>
        <taxon>Oweniidae</taxon>
        <taxon>Owenia</taxon>
    </lineage>
</organism>
<reference evidence="6" key="1">
    <citation type="submission" date="2022-03" db="EMBL/GenBank/DDBJ databases">
        <authorList>
            <person name="Martin C."/>
        </authorList>
    </citation>
    <scope>NUCLEOTIDE SEQUENCE</scope>
</reference>
<accession>A0A8J1T6M9</accession>
<proteinExistence type="predicted"/>
<keyword evidence="3" id="KW-0812">Transmembrane</keyword>
<keyword evidence="4" id="KW-1133">Transmembrane helix</keyword>
<dbReference type="InterPro" id="IPR004752">
    <property type="entry name" value="AmpG_permease/AT-1"/>
</dbReference>
<evidence type="ECO:0000256" key="3">
    <source>
        <dbReference type="ARBA" id="ARBA00022692"/>
    </source>
</evidence>
<evidence type="ECO:0000256" key="2">
    <source>
        <dbReference type="ARBA" id="ARBA00022448"/>
    </source>
</evidence>
<protein>
    <submittedName>
        <fullName evidence="6">Uncharacterized protein</fullName>
    </submittedName>
</protein>
<dbReference type="AlphaFoldDB" id="A0A8J1T6M9"/>
<evidence type="ECO:0000313" key="6">
    <source>
        <dbReference type="EMBL" id="CAH1784116.1"/>
    </source>
</evidence>
<dbReference type="GO" id="GO:0022857">
    <property type="term" value="F:transmembrane transporter activity"/>
    <property type="evidence" value="ECO:0007669"/>
    <property type="project" value="InterPro"/>
</dbReference>
<dbReference type="GO" id="GO:0016020">
    <property type="term" value="C:membrane"/>
    <property type="evidence" value="ECO:0007669"/>
    <property type="project" value="UniProtKB-SubCell"/>
</dbReference>
<dbReference type="Gene3D" id="1.20.1250.20">
    <property type="entry name" value="MFS general substrate transporter like domains"/>
    <property type="match status" value="1"/>
</dbReference>
<dbReference type="Proteomes" id="UP000749559">
    <property type="component" value="Unassembled WGS sequence"/>
</dbReference>
<evidence type="ECO:0000256" key="5">
    <source>
        <dbReference type="ARBA" id="ARBA00023136"/>
    </source>
</evidence>
<dbReference type="SUPFAM" id="SSF103473">
    <property type="entry name" value="MFS general substrate transporter"/>
    <property type="match status" value="1"/>
</dbReference>
<dbReference type="Pfam" id="PF07690">
    <property type="entry name" value="MFS_1"/>
    <property type="match status" value="1"/>
</dbReference>
<keyword evidence="5" id="KW-0472">Membrane</keyword>
<name>A0A8J1T6M9_OWEFU</name>
<comment type="subcellular location">
    <subcellularLocation>
        <location evidence="1">Membrane</location>
        <topology evidence="1">Multi-pass membrane protein</topology>
    </subcellularLocation>
</comment>
<gene>
    <name evidence="6" type="ORF">OFUS_LOCUS10366</name>
</gene>
<keyword evidence="7" id="KW-1185">Reference proteome</keyword>
<comment type="caution">
    <text evidence="6">The sequence shown here is derived from an EMBL/GenBank/DDBJ whole genome shotgun (WGS) entry which is preliminary data.</text>
</comment>
<dbReference type="EMBL" id="CAIIXF020000005">
    <property type="protein sequence ID" value="CAH1784116.1"/>
    <property type="molecule type" value="Genomic_DNA"/>
</dbReference>
<keyword evidence="2" id="KW-0813">Transport</keyword>
<evidence type="ECO:0000313" key="7">
    <source>
        <dbReference type="Proteomes" id="UP000749559"/>
    </source>
</evidence>
<evidence type="ECO:0000256" key="4">
    <source>
        <dbReference type="ARBA" id="ARBA00022989"/>
    </source>
</evidence>
<dbReference type="InterPro" id="IPR011701">
    <property type="entry name" value="MFS"/>
</dbReference>
<evidence type="ECO:0000256" key="1">
    <source>
        <dbReference type="ARBA" id="ARBA00004141"/>
    </source>
</evidence>
<dbReference type="PANTHER" id="PTHR12778:SF10">
    <property type="entry name" value="MAJOR FACILITATOR SUPERFAMILY DOMAIN-CONTAINING PROTEIN 3"/>
    <property type="match status" value="1"/>
</dbReference>
<dbReference type="CDD" id="cd17485">
    <property type="entry name" value="MFS_MFSD3"/>
    <property type="match status" value="1"/>
</dbReference>
<dbReference type="OrthoDB" id="6415790at2759"/>
<dbReference type="PANTHER" id="PTHR12778">
    <property type="entry name" value="SOLUTE CARRIER FAMILY 33 ACETYL-COA TRANSPORTER -RELATED"/>
    <property type="match status" value="1"/>
</dbReference>
<sequence>MLHLEINGMRHQVISGMGHQLTNSMGHQVINGMGHQVINSMEHQVINSTGYQSLEKLQWKIPYCKMKLGISSNMVLLGFLYFVQGLPYGFQTGFMPVYLRQQGISLSDITFYKLLSLPWLCKALWAPLVDKYSTKRKWLIYSMSCLVLTCAIGTIVTPKYIIMLCVVIVLLNLFVSIQDIAVDSIALEILCDHELGLGNTIQVVGYKLGSICGGGILVILADYLGWGGMFLILAVIYLEAVFFTYFLPKLRHLEALQLLTAESAESGTSNAATPLLSDADSENTASPLLNNDIQNQEHQSTTDNAESDNVFYQRKLLTKPAADSKHLRDLTRTESSEDEETIDISRLTHSYVQPSEMKDWRNKFKFLQDIWDSPGTRWMMGFVLIYKLGEQGAVGMFPLFLVDKKFSTTDIGFWTGVIGQTISIFGSIFGGWIISRFNWPPWDVLYQFCLLRFIPLGMQLWLISVWTWGIVNKNILFYSGASAMCLLLFIGGVITTATFTFMMQCSQEAPKPIQATHYSTLATMEVLGKLVFTSISGYLCDIFGYGLVYFLFIGLALTVLPYLNKVPEVLLPYVNYNEVDDKMQ</sequence>